<accession>A0AAD8LCJ9</accession>
<dbReference type="AlphaFoldDB" id="A0AAD8LCJ9"/>
<comment type="caution">
    <text evidence="1">The sequence shown here is derived from an EMBL/GenBank/DDBJ whole genome shotgun (WGS) entry which is preliminary data.</text>
</comment>
<proteinExistence type="predicted"/>
<gene>
    <name evidence="1" type="ORF">QVD17_02939</name>
</gene>
<dbReference type="Proteomes" id="UP001229421">
    <property type="component" value="Unassembled WGS sequence"/>
</dbReference>
<name>A0AAD8LCJ9_TARER</name>
<evidence type="ECO:0000313" key="1">
    <source>
        <dbReference type="EMBL" id="KAK1437153.1"/>
    </source>
</evidence>
<keyword evidence="2" id="KW-1185">Reference proteome</keyword>
<protein>
    <submittedName>
        <fullName evidence="1">Uncharacterized protein</fullName>
    </submittedName>
</protein>
<organism evidence="1 2">
    <name type="scientific">Tagetes erecta</name>
    <name type="common">African marigold</name>
    <dbReference type="NCBI Taxonomy" id="13708"/>
    <lineage>
        <taxon>Eukaryota</taxon>
        <taxon>Viridiplantae</taxon>
        <taxon>Streptophyta</taxon>
        <taxon>Embryophyta</taxon>
        <taxon>Tracheophyta</taxon>
        <taxon>Spermatophyta</taxon>
        <taxon>Magnoliopsida</taxon>
        <taxon>eudicotyledons</taxon>
        <taxon>Gunneridae</taxon>
        <taxon>Pentapetalae</taxon>
        <taxon>asterids</taxon>
        <taxon>campanulids</taxon>
        <taxon>Asterales</taxon>
        <taxon>Asteraceae</taxon>
        <taxon>Asteroideae</taxon>
        <taxon>Heliantheae alliance</taxon>
        <taxon>Tageteae</taxon>
        <taxon>Tagetes</taxon>
    </lineage>
</organism>
<sequence>MRLPRLRIMADKYTTNVITTLPYFKGVPWVDILVEETISGTNYDAIVKIFYYQVSYQVYIPSFCTVRRKLRLWCIYNGSL</sequence>
<dbReference type="EMBL" id="JAUHHV010000001">
    <property type="protein sequence ID" value="KAK1437153.1"/>
    <property type="molecule type" value="Genomic_DNA"/>
</dbReference>
<reference evidence="1" key="1">
    <citation type="journal article" date="2023" name="bioRxiv">
        <title>Improved chromosome-level genome assembly for marigold (Tagetes erecta).</title>
        <authorList>
            <person name="Jiang F."/>
            <person name="Yuan L."/>
            <person name="Wang S."/>
            <person name="Wang H."/>
            <person name="Xu D."/>
            <person name="Wang A."/>
            <person name="Fan W."/>
        </authorList>
    </citation>
    <scope>NUCLEOTIDE SEQUENCE</scope>
    <source>
        <strain evidence="1">WSJ</strain>
        <tissue evidence="1">Leaf</tissue>
    </source>
</reference>
<evidence type="ECO:0000313" key="2">
    <source>
        <dbReference type="Proteomes" id="UP001229421"/>
    </source>
</evidence>